<evidence type="ECO:0000313" key="3">
    <source>
        <dbReference type="Proteomes" id="UP000515204"/>
    </source>
</evidence>
<keyword evidence="3" id="KW-1185">Reference proteome</keyword>
<dbReference type="OrthoDB" id="10256139at2759"/>
<dbReference type="Proteomes" id="UP000515204">
    <property type="component" value="Unplaced"/>
</dbReference>
<evidence type="ECO:0000256" key="2">
    <source>
        <dbReference type="ARBA" id="ARBA00020330"/>
    </source>
</evidence>
<comment type="similarity">
    <text evidence="1">Belongs to the DPCD family.</text>
</comment>
<dbReference type="KEGG" id="dqu:106750120"/>
<dbReference type="Pfam" id="PF14913">
    <property type="entry name" value="DPCD"/>
    <property type="match status" value="1"/>
</dbReference>
<evidence type="ECO:0000256" key="1">
    <source>
        <dbReference type="ARBA" id="ARBA00010597"/>
    </source>
</evidence>
<dbReference type="InterPro" id="IPR026224">
    <property type="entry name" value="DPCD"/>
</dbReference>
<name>A0A6P3Y6L1_DINQU</name>
<proteinExistence type="inferred from homology"/>
<gene>
    <name evidence="4" type="primary">LOC106750120</name>
</gene>
<dbReference type="GeneID" id="106750120"/>
<dbReference type="PANTHER" id="PTHR31921">
    <property type="entry name" value="PROTEIN DPCD"/>
    <property type="match status" value="1"/>
</dbReference>
<organism evidence="3 4">
    <name type="scientific">Dinoponera quadriceps</name>
    <name type="common">South American ant</name>
    <dbReference type="NCBI Taxonomy" id="609295"/>
    <lineage>
        <taxon>Eukaryota</taxon>
        <taxon>Metazoa</taxon>
        <taxon>Ecdysozoa</taxon>
        <taxon>Arthropoda</taxon>
        <taxon>Hexapoda</taxon>
        <taxon>Insecta</taxon>
        <taxon>Pterygota</taxon>
        <taxon>Neoptera</taxon>
        <taxon>Endopterygota</taxon>
        <taxon>Hymenoptera</taxon>
        <taxon>Apocrita</taxon>
        <taxon>Aculeata</taxon>
        <taxon>Formicoidea</taxon>
        <taxon>Formicidae</taxon>
        <taxon>Ponerinae</taxon>
        <taxon>Ponerini</taxon>
        <taxon>Dinoponera</taxon>
    </lineage>
</organism>
<reference evidence="4" key="1">
    <citation type="submission" date="2025-08" db="UniProtKB">
        <authorList>
            <consortium name="RefSeq"/>
        </authorList>
    </citation>
    <scope>IDENTIFICATION</scope>
</reference>
<evidence type="ECO:0000313" key="4">
    <source>
        <dbReference type="RefSeq" id="XP_014485709.1"/>
    </source>
</evidence>
<sequence length="263" mass="30600">MMSPESWLKTLQNAQKNAIIQDGKRKVHYMLQDKQELVEEYNMNTNVVVRRAWRKKNNFGKAIGWSIEVGESEIVEGDDEACEIRESSNMPIVVRRITKRSLEWRIRNLRYPKDVYSVTAEEDGSITVRTSNRKYFKKLEVPDLQRIGLKPKQDNITFTHQLNTLIITYKKPKVLLDVEGRYIILTSQESSDRQPSFNMPPILRARKSRDRSIVLRRAVCVYCCRCCSHSCYCCVYVLCDDSGIAFRCNAVAFAGRFVSERQI</sequence>
<dbReference type="PANTHER" id="PTHR31921:SF1">
    <property type="entry name" value="PROTEIN DPCD"/>
    <property type="match status" value="1"/>
</dbReference>
<dbReference type="RefSeq" id="XP_014485709.1">
    <property type="nucleotide sequence ID" value="XM_014630223.1"/>
</dbReference>
<protein>
    <recommendedName>
        <fullName evidence="2">Protein DPCD</fullName>
    </recommendedName>
</protein>
<dbReference type="AlphaFoldDB" id="A0A6P3Y6L1"/>
<accession>A0A6P3Y6L1</accession>
<dbReference type="PRINTS" id="PR02065">
    <property type="entry name" value="PROTEINDPCD"/>
</dbReference>